<evidence type="ECO:0000313" key="4">
    <source>
        <dbReference type="Proteomes" id="UP000198855"/>
    </source>
</evidence>
<dbReference type="Proteomes" id="UP000198855">
    <property type="component" value="Unassembled WGS sequence"/>
</dbReference>
<organism evidence="3 4">
    <name type="scientific">Paenibacillus catalpae</name>
    <dbReference type="NCBI Taxonomy" id="1045775"/>
    <lineage>
        <taxon>Bacteria</taxon>
        <taxon>Bacillati</taxon>
        <taxon>Bacillota</taxon>
        <taxon>Bacilli</taxon>
        <taxon>Bacillales</taxon>
        <taxon>Paenibacillaceae</taxon>
        <taxon>Paenibacillus</taxon>
    </lineage>
</organism>
<dbReference type="EMBL" id="FOMT01000006">
    <property type="protein sequence ID" value="SFF20871.1"/>
    <property type="molecule type" value="Genomic_DNA"/>
</dbReference>
<evidence type="ECO:0000313" key="3">
    <source>
        <dbReference type="EMBL" id="SFF20871.1"/>
    </source>
</evidence>
<dbReference type="Pfam" id="PF17389">
    <property type="entry name" value="Bac_rhamnosid6H"/>
    <property type="match status" value="1"/>
</dbReference>
<dbReference type="InterPro" id="IPR008979">
    <property type="entry name" value="Galactose-bd-like_sf"/>
</dbReference>
<feature type="domain" description="Alpha-L-rhamnosidase six-hairpin glycosidase" evidence="1">
    <location>
        <begin position="378"/>
        <end position="663"/>
    </location>
</feature>
<dbReference type="SUPFAM" id="SSF49785">
    <property type="entry name" value="Galactose-binding domain-like"/>
    <property type="match status" value="1"/>
</dbReference>
<evidence type="ECO:0000259" key="1">
    <source>
        <dbReference type="Pfam" id="PF17389"/>
    </source>
</evidence>
<gene>
    <name evidence="3" type="ORF">SAMN05216378_5469</name>
</gene>
<dbReference type="Gene3D" id="2.60.420.10">
    <property type="entry name" value="Maltose phosphorylase, domain 3"/>
    <property type="match status" value="1"/>
</dbReference>
<dbReference type="AlphaFoldDB" id="A0A1I2GWB4"/>
<dbReference type="InterPro" id="IPR008928">
    <property type="entry name" value="6-hairpin_glycosidase_sf"/>
</dbReference>
<dbReference type="GO" id="GO:0005975">
    <property type="term" value="P:carbohydrate metabolic process"/>
    <property type="evidence" value="ECO:0007669"/>
    <property type="project" value="InterPro"/>
</dbReference>
<dbReference type="InterPro" id="IPR035398">
    <property type="entry name" value="Bac_rhamnosid_C"/>
</dbReference>
<dbReference type="InterPro" id="IPR012341">
    <property type="entry name" value="6hp_glycosidase-like_sf"/>
</dbReference>
<sequence>MDENRAWTAKWIWAGSDQNGLATNGSMETVLFRRRFQLPTDGGTQLTIHVSADSRFRLYVNGQSVAYGPCKGDLNVHYYDSVNLTPYLRPGTNVLAAQVVHYKGDKGPASVWRKDRGVFLLQGDLADQAGREVEKLDTGREGWLCYPIPPDSAKLAPETATLFIGGGEIADGAGWPHGWRDAFFVDADWSAAAVVADTHDKMYGGLSSWLLTPRPIPFMREETCEFKTIVRGECGDRVWANEPVKSGGLLGIEVPAGRRLVLELHAGELVAGFPQLSLSGGAGGNAAILYSECYEYEPFPNGQRNKGVRDDPEGKALYGFEDTYRIAGFGRGAEECEKYEPFHRRAFRFIRLTVEAADEPVVVERLTFLRTGYPLDVTASFDSSDSSLSPLWSISLNTLRNCMHETYEDTPYYEQMQYELDSRLQALFTYYVSGDDRLGRKAIYDFHSSLLPTGMLQSRYPSVNRQIIPGFALFWIMMVHDHYWYTGDVAHAARYRPTMDAVLDWFEARIEKESGLVGIMPEAYWSFVDWTEDWRHNAGAPPSGRSGPNTIYNLMVVDALLKAAELNEATGRRDTALEYRGRAEALQRAIRQHCWSAEQGLFMDSPGSPDALSQHAQIWAVLTDTVTGEEARQLTLRTLETEGLAKVSCAMAYYLFRVLAKTGMYSRTFALWEDWKTQAELHLTSWVEDPVSVRSDCHAWGALPLHEFPAELLGVQPLTPGFASIAVAPRIGELQAASGAVITPHGAVHIDWSIHEGRFRLLIERPGTIPVQITLPGGEVLYRAEAGPIVCECVISITDPAEELKP</sequence>
<dbReference type="RefSeq" id="WP_091189700.1">
    <property type="nucleotide sequence ID" value="NZ_FOMT01000006.1"/>
</dbReference>
<name>A0A1I2GWB4_9BACL</name>
<feature type="domain" description="Alpha-L-rhamnosidase C-terminal" evidence="2">
    <location>
        <begin position="714"/>
        <end position="780"/>
    </location>
</feature>
<dbReference type="SUPFAM" id="SSF48208">
    <property type="entry name" value="Six-hairpin glycosidases"/>
    <property type="match status" value="1"/>
</dbReference>
<dbReference type="InterPro" id="IPR035396">
    <property type="entry name" value="Bac_rhamnosid6H"/>
</dbReference>
<dbReference type="STRING" id="1045775.SAMN05216378_5469"/>
<keyword evidence="4" id="KW-1185">Reference proteome</keyword>
<proteinExistence type="predicted"/>
<dbReference type="OrthoDB" id="9815108at2"/>
<accession>A0A1I2GWB4</accession>
<dbReference type="PANTHER" id="PTHR34987">
    <property type="entry name" value="C, PUTATIVE (AFU_ORTHOLOGUE AFUA_3G02880)-RELATED"/>
    <property type="match status" value="1"/>
</dbReference>
<dbReference type="PANTHER" id="PTHR34987:SF2">
    <property type="entry name" value="B, PUTATIVE (AFU_ORTHOLOGUE AFUA_7G05040)-RELATED"/>
    <property type="match status" value="1"/>
</dbReference>
<evidence type="ECO:0000259" key="2">
    <source>
        <dbReference type="Pfam" id="PF17390"/>
    </source>
</evidence>
<reference evidence="4" key="1">
    <citation type="submission" date="2016-10" db="EMBL/GenBank/DDBJ databases">
        <authorList>
            <person name="Varghese N."/>
            <person name="Submissions S."/>
        </authorList>
    </citation>
    <scope>NUCLEOTIDE SEQUENCE [LARGE SCALE GENOMIC DNA]</scope>
    <source>
        <strain evidence="4">CGMCC 1.10784</strain>
    </source>
</reference>
<dbReference type="Pfam" id="PF17390">
    <property type="entry name" value="Bac_rhamnosid_C"/>
    <property type="match status" value="1"/>
</dbReference>
<dbReference type="Gene3D" id="2.60.120.260">
    <property type="entry name" value="Galactose-binding domain-like"/>
    <property type="match status" value="2"/>
</dbReference>
<dbReference type="Gene3D" id="1.50.10.10">
    <property type="match status" value="1"/>
</dbReference>
<protein>
    <submittedName>
        <fullName evidence="3">Alpha-L-rhamnosidase</fullName>
    </submittedName>
</protein>